<feature type="transmembrane region" description="Helical" evidence="6">
    <location>
        <begin position="12"/>
        <end position="36"/>
    </location>
</feature>
<keyword evidence="2" id="KW-1003">Cell membrane</keyword>
<evidence type="ECO:0000256" key="6">
    <source>
        <dbReference type="SAM" id="Phobius"/>
    </source>
</evidence>
<feature type="transmembrane region" description="Helical" evidence="6">
    <location>
        <begin position="270"/>
        <end position="290"/>
    </location>
</feature>
<dbReference type="EMBL" id="JAMQCP010000001">
    <property type="protein sequence ID" value="MDS0253516.1"/>
    <property type="molecule type" value="Genomic_DNA"/>
</dbReference>
<organism evidence="7 8">
    <name type="scientific">Haloarcula argentinensis</name>
    <dbReference type="NCBI Taxonomy" id="43776"/>
    <lineage>
        <taxon>Archaea</taxon>
        <taxon>Methanobacteriati</taxon>
        <taxon>Methanobacteriota</taxon>
        <taxon>Stenosarchaea group</taxon>
        <taxon>Halobacteria</taxon>
        <taxon>Halobacteriales</taxon>
        <taxon>Haloarculaceae</taxon>
        <taxon>Haloarcula</taxon>
    </lineage>
</organism>
<dbReference type="CDD" id="cd13128">
    <property type="entry name" value="MATE_Wzx_like"/>
    <property type="match status" value="1"/>
</dbReference>
<feature type="transmembrane region" description="Helical" evidence="6">
    <location>
        <begin position="431"/>
        <end position="449"/>
    </location>
</feature>
<dbReference type="RefSeq" id="WP_152423019.1">
    <property type="nucleotide sequence ID" value="NZ_BAABDY010000003.1"/>
</dbReference>
<feature type="transmembrane region" description="Helical" evidence="6">
    <location>
        <begin position="302"/>
        <end position="323"/>
    </location>
</feature>
<feature type="transmembrane region" description="Helical" evidence="6">
    <location>
        <begin position="373"/>
        <end position="391"/>
    </location>
</feature>
<feature type="transmembrane region" description="Helical" evidence="6">
    <location>
        <begin position="335"/>
        <end position="352"/>
    </location>
</feature>
<keyword evidence="5 6" id="KW-0472">Membrane</keyword>
<feature type="transmembrane region" description="Helical" evidence="6">
    <location>
        <begin position="160"/>
        <end position="178"/>
    </location>
</feature>
<accession>A0ABU2EZ61</accession>
<sequence length="509" mass="55482">MSTQGSTLSKLAKSASIVMLAMIFGNSIGLLAEVVIARSLPPSLYGELTLAYTIVFSLGTIALLGIHQGMTRQFSAAETERRQTQILYAGFSMILFSALATVGGLYFFRGWFADFMSADHLYEHLLLLSPFLLFYPLSRAALATLRAEKRTLPAVIAQHLGGRGMAFLFLVIFVLADAQFVGAVVYWVTTPLFISLIALYYLFESGLLRNPFDTSPDKKTVRKLWDFSWPLAIGSGIFLLLNRVDILMIGYFLPSNQVGYYRAVQPLKKIATFALGSFTFLFLPVATEYYTEGDTDGLDQIFTITTKWILLITLPPVLLFALFSPDVIKILFGDNYLPAAPVLTILSAGLLFRAVSGLDGDMVKAIDRPRIELFSGALGLLSNIILNFLLIPTFEISGAAIATVSGYIIYNGVELIWIYHLTGGSPFSVNIAKHIGVMSVLAILVSGILPSPVGLVGLIAVGISLTLLQPVVLILTSSVDEADLDLVRQIESKTGKNLEIVKKIVKKGV</sequence>
<dbReference type="PANTHER" id="PTHR30250">
    <property type="entry name" value="PST FAMILY PREDICTED COLANIC ACID TRANSPORTER"/>
    <property type="match status" value="1"/>
</dbReference>
<protein>
    <submittedName>
        <fullName evidence="7">Flippase</fullName>
    </submittedName>
</protein>
<feature type="transmembrane region" description="Helical" evidence="6">
    <location>
        <begin position="224"/>
        <end position="250"/>
    </location>
</feature>
<dbReference type="InterPro" id="IPR050833">
    <property type="entry name" value="Poly_Biosynth_Transport"/>
</dbReference>
<proteinExistence type="predicted"/>
<keyword evidence="8" id="KW-1185">Reference proteome</keyword>
<feature type="transmembrane region" description="Helical" evidence="6">
    <location>
        <begin position="184"/>
        <end position="203"/>
    </location>
</feature>
<gene>
    <name evidence="7" type="ORF">NC662_07235</name>
</gene>
<dbReference type="Pfam" id="PF01943">
    <property type="entry name" value="Polysacc_synt"/>
    <property type="match status" value="1"/>
</dbReference>
<evidence type="ECO:0000256" key="3">
    <source>
        <dbReference type="ARBA" id="ARBA00022692"/>
    </source>
</evidence>
<feature type="transmembrane region" description="Helical" evidence="6">
    <location>
        <begin position="86"/>
        <end position="108"/>
    </location>
</feature>
<dbReference type="Proteomes" id="UP001248536">
    <property type="component" value="Unassembled WGS sequence"/>
</dbReference>
<feature type="transmembrane region" description="Helical" evidence="6">
    <location>
        <begin position="397"/>
        <end position="419"/>
    </location>
</feature>
<dbReference type="PANTHER" id="PTHR30250:SF27">
    <property type="entry name" value="POLYSACCHARIDE BIOSYNTHESIS PROTEIN"/>
    <property type="match status" value="1"/>
</dbReference>
<comment type="caution">
    <text evidence="7">The sequence shown here is derived from an EMBL/GenBank/DDBJ whole genome shotgun (WGS) entry which is preliminary data.</text>
</comment>
<evidence type="ECO:0000313" key="8">
    <source>
        <dbReference type="Proteomes" id="UP001248536"/>
    </source>
</evidence>
<feature type="transmembrane region" description="Helical" evidence="6">
    <location>
        <begin position="48"/>
        <end position="66"/>
    </location>
</feature>
<comment type="subcellular location">
    <subcellularLocation>
        <location evidence="1">Cell membrane</location>
        <topology evidence="1">Multi-pass membrane protein</topology>
    </subcellularLocation>
</comment>
<evidence type="ECO:0000256" key="5">
    <source>
        <dbReference type="ARBA" id="ARBA00023136"/>
    </source>
</evidence>
<evidence type="ECO:0000256" key="2">
    <source>
        <dbReference type="ARBA" id="ARBA00022475"/>
    </source>
</evidence>
<keyword evidence="4 6" id="KW-1133">Transmembrane helix</keyword>
<evidence type="ECO:0000256" key="4">
    <source>
        <dbReference type="ARBA" id="ARBA00022989"/>
    </source>
</evidence>
<reference evidence="7 8" key="1">
    <citation type="submission" date="2022-06" db="EMBL/GenBank/DDBJ databases">
        <title>Haloarcula sp. a new haloarchaeum isolate from saline soil.</title>
        <authorList>
            <person name="Strakova D."/>
            <person name="Galisteo C."/>
            <person name="Sanchez-Porro C."/>
            <person name="Ventosa A."/>
        </authorList>
    </citation>
    <scope>NUCLEOTIDE SEQUENCE [LARGE SCALE GENOMIC DNA]</scope>
    <source>
        <strain evidence="7 8">JCM 15760</strain>
    </source>
</reference>
<evidence type="ECO:0000313" key="7">
    <source>
        <dbReference type="EMBL" id="MDS0253516.1"/>
    </source>
</evidence>
<feature type="transmembrane region" description="Helical" evidence="6">
    <location>
        <begin position="128"/>
        <end position="148"/>
    </location>
</feature>
<name>A0ABU2EZ61_HALAR</name>
<dbReference type="InterPro" id="IPR002797">
    <property type="entry name" value="Polysacc_synth"/>
</dbReference>
<evidence type="ECO:0000256" key="1">
    <source>
        <dbReference type="ARBA" id="ARBA00004651"/>
    </source>
</evidence>
<keyword evidence="3 6" id="KW-0812">Transmembrane</keyword>